<evidence type="ECO:0000256" key="1">
    <source>
        <dbReference type="ARBA" id="ARBA00023277"/>
    </source>
</evidence>
<dbReference type="PANTHER" id="PTHR30605">
    <property type="entry name" value="ANHYDRO-N-ACETYLMURAMIC ACID KINASE"/>
    <property type="match status" value="1"/>
</dbReference>
<dbReference type="InterPro" id="IPR005338">
    <property type="entry name" value="Anhydro_N_Ac-Mur_kinase"/>
</dbReference>
<feature type="domain" description="N-acetyltransferase" evidence="3">
    <location>
        <begin position="380"/>
        <end position="547"/>
    </location>
</feature>
<dbReference type="PROSITE" id="PS51186">
    <property type="entry name" value="GNAT"/>
    <property type="match status" value="1"/>
</dbReference>
<proteinExistence type="inferred from homology"/>
<dbReference type="NCBIfam" id="NF007141">
    <property type="entry name" value="PRK09585.1-5"/>
    <property type="match status" value="1"/>
</dbReference>
<dbReference type="GO" id="GO:0016301">
    <property type="term" value="F:kinase activity"/>
    <property type="evidence" value="ECO:0007669"/>
    <property type="project" value="UniProtKB-KW"/>
</dbReference>
<keyword evidence="1 2" id="KW-0119">Carbohydrate metabolism</keyword>
<keyword evidence="2" id="KW-0547">Nucleotide-binding</keyword>
<gene>
    <name evidence="2" type="primary">anmK</name>
    <name evidence="4" type="ORF">DMY87_18675</name>
</gene>
<evidence type="ECO:0000313" key="5">
    <source>
        <dbReference type="Proteomes" id="UP000247536"/>
    </source>
</evidence>
<comment type="catalytic activity">
    <reaction evidence="2">
        <text>1,6-anhydro-N-acetyl-beta-muramate + ATP + H2O = N-acetyl-D-muramate 6-phosphate + ADP + H(+)</text>
        <dbReference type="Rhea" id="RHEA:24952"/>
        <dbReference type="ChEBI" id="CHEBI:15377"/>
        <dbReference type="ChEBI" id="CHEBI:15378"/>
        <dbReference type="ChEBI" id="CHEBI:30616"/>
        <dbReference type="ChEBI" id="CHEBI:58690"/>
        <dbReference type="ChEBI" id="CHEBI:58722"/>
        <dbReference type="ChEBI" id="CHEBI:456216"/>
        <dbReference type="EC" id="2.7.1.170"/>
    </reaction>
</comment>
<dbReference type="InterPro" id="IPR043129">
    <property type="entry name" value="ATPase_NBD"/>
</dbReference>
<name>A0ABX5NRP2_9HYPH</name>
<comment type="function">
    <text evidence="2">Catalyzes the specific phosphorylation of 1,6-anhydro-N-acetylmuramic acid (anhMurNAc) with the simultaneous cleavage of the 1,6-anhydro ring, generating MurNAc-6-P. Is required for the utilization of anhMurNAc either imported from the medium or derived from its own cell wall murein, and thus plays a role in cell wall recycling.</text>
</comment>
<dbReference type="HAMAP" id="MF_01270">
    <property type="entry name" value="AnhMurNAc_kinase"/>
    <property type="match status" value="1"/>
</dbReference>
<keyword evidence="2 4" id="KW-0418">Kinase</keyword>
<dbReference type="InterPro" id="IPR016181">
    <property type="entry name" value="Acyl_CoA_acyltransferase"/>
</dbReference>
<dbReference type="EC" id="2.7.1.170" evidence="2"/>
<accession>A0ABX5NRP2</accession>
<dbReference type="Gene3D" id="3.30.420.40">
    <property type="match status" value="2"/>
</dbReference>
<dbReference type="SUPFAM" id="SSF53067">
    <property type="entry name" value="Actin-like ATPase domain"/>
    <property type="match status" value="1"/>
</dbReference>
<comment type="caution">
    <text evidence="4">The sequence shown here is derived from an EMBL/GenBank/DDBJ whole genome shotgun (WGS) entry which is preliminary data.</text>
</comment>
<feature type="binding site" evidence="2">
    <location>
        <begin position="13"/>
        <end position="20"/>
    </location>
    <ligand>
        <name>ATP</name>
        <dbReference type="ChEBI" id="CHEBI:30616"/>
    </ligand>
</feature>
<keyword evidence="5" id="KW-1185">Reference proteome</keyword>
<organism evidence="4 5">
    <name type="scientific">Rhizobium wuzhouense</name>
    <dbReference type="NCBI Taxonomy" id="1986026"/>
    <lineage>
        <taxon>Bacteria</taxon>
        <taxon>Pseudomonadati</taxon>
        <taxon>Pseudomonadota</taxon>
        <taxon>Alphaproteobacteria</taxon>
        <taxon>Hyphomicrobiales</taxon>
        <taxon>Rhizobiaceae</taxon>
        <taxon>Rhizobium/Agrobacterium group</taxon>
        <taxon>Rhizobium</taxon>
    </lineage>
</organism>
<comment type="pathway">
    <text evidence="2">Amino-sugar metabolism; 1,6-anhydro-N-acetylmuramate degradation.</text>
</comment>
<protein>
    <recommendedName>
        <fullName evidence="2">Anhydro-N-acetylmuramic acid kinase</fullName>
        <ecNumber evidence="2">2.7.1.170</ecNumber>
    </recommendedName>
    <alternativeName>
        <fullName evidence="2">AnhMurNAc kinase</fullName>
    </alternativeName>
</protein>
<dbReference type="Proteomes" id="UP000247536">
    <property type="component" value="Unassembled WGS sequence"/>
</dbReference>
<evidence type="ECO:0000313" key="4">
    <source>
        <dbReference type="EMBL" id="PYB71374.1"/>
    </source>
</evidence>
<dbReference type="PANTHER" id="PTHR30605:SF0">
    <property type="entry name" value="ANHYDRO-N-ACETYLMURAMIC ACID KINASE"/>
    <property type="match status" value="1"/>
</dbReference>
<dbReference type="InterPro" id="IPR000182">
    <property type="entry name" value="GNAT_dom"/>
</dbReference>
<dbReference type="SUPFAM" id="SSF55729">
    <property type="entry name" value="Acyl-CoA N-acyltransferases (Nat)"/>
    <property type="match status" value="1"/>
</dbReference>
<dbReference type="Pfam" id="PF13302">
    <property type="entry name" value="Acetyltransf_3"/>
    <property type="match status" value="1"/>
</dbReference>
<sequence>MARMKTAIGLMSGTSMDGIDVALVRTDGEAIVERGPFLSVPYEPAFRERLKQALDDAKAIRERRERPGDLFRMERDLTLRHAEAVRLFLKHAGLSASDIDLIGFHGQTVLHRPDEGLTVQIGDGALLAKKTGIPVVYDMRANDMMYGGQGAPLVPVYHQALAHQISGDQWPVCFVNIGGISNLTFLGRDGTITGFDSGPGNTLIDQWVETHAGIPYDDGGRIASEGSVIPALADRYLDNPFFTAPTRRSLDRNDFRPPEGTDAELSDGARTLAYVSAAAILKSAAHLPAQPKTYVICGGGRLNRTIMADLARLAGEQGADVLSAEATGFDGDAMEAEAWAYLAVRSARGLPLTFPGTTGVTLPVSGGVLVRPVILETERLLLSPWERGDEASLAALHATSETSLYVGEGVPWSLDYAKRRIDGWRSAFALRGLATLKLLAKDDGAFIGRAGINWYEDDGAHQVVYSIARHAWGQGYATEIAAALRDWFFTRNIADRLEGMAHVDNKASIRVLTTIGMTPTILRQVRGEPCQFFEIDRVSWERAKAIPSRNPNS</sequence>
<comment type="similarity">
    <text evidence="2">Belongs to the anhydro-N-acetylmuramic acid kinase family.</text>
</comment>
<dbReference type="Pfam" id="PF03702">
    <property type="entry name" value="AnmK"/>
    <property type="match status" value="1"/>
</dbReference>
<keyword evidence="2" id="KW-0067">ATP-binding</keyword>
<evidence type="ECO:0000256" key="2">
    <source>
        <dbReference type="HAMAP-Rule" id="MF_01270"/>
    </source>
</evidence>
<evidence type="ECO:0000259" key="3">
    <source>
        <dbReference type="PROSITE" id="PS51186"/>
    </source>
</evidence>
<dbReference type="Gene3D" id="3.40.630.30">
    <property type="match status" value="1"/>
</dbReference>
<reference evidence="4 5" key="1">
    <citation type="submission" date="2018-06" db="EMBL/GenBank/DDBJ databases">
        <title>Rhizobium wuzhouense sp. nov., isolated from roots of Oryza officinalis.</title>
        <authorList>
            <person name="Yuan T."/>
        </authorList>
    </citation>
    <scope>NUCLEOTIDE SEQUENCE [LARGE SCALE GENOMIC DNA]</scope>
    <source>
        <strain evidence="4 5">W44</strain>
    </source>
</reference>
<comment type="pathway">
    <text evidence="2">Cell wall biogenesis; peptidoglycan recycling.</text>
</comment>
<keyword evidence="2" id="KW-0808">Transferase</keyword>
<dbReference type="EMBL" id="QJRY01000007">
    <property type="protein sequence ID" value="PYB71374.1"/>
    <property type="molecule type" value="Genomic_DNA"/>
</dbReference>